<protein>
    <submittedName>
        <fullName evidence="7">Transketolase subunit A</fullName>
    </submittedName>
</protein>
<dbReference type="InterPro" id="IPR049557">
    <property type="entry name" value="Transketolase_CS"/>
</dbReference>
<keyword evidence="4" id="KW-0479">Metal-binding</keyword>
<dbReference type="AlphaFoldDB" id="A0A1M5CRI5"/>
<evidence type="ECO:0000256" key="4">
    <source>
        <dbReference type="ARBA" id="ARBA00022723"/>
    </source>
</evidence>
<dbReference type="STRING" id="1206085.SAMN05443575_0317"/>
<comment type="cofactor">
    <cofactor evidence="1">
        <name>thiamine diphosphate</name>
        <dbReference type="ChEBI" id="CHEBI:58937"/>
    </cofactor>
</comment>
<evidence type="ECO:0000256" key="1">
    <source>
        <dbReference type="ARBA" id="ARBA00001964"/>
    </source>
</evidence>
<dbReference type="Gene3D" id="3.40.50.970">
    <property type="match status" value="1"/>
</dbReference>
<evidence type="ECO:0000256" key="2">
    <source>
        <dbReference type="ARBA" id="ARBA00007131"/>
    </source>
</evidence>
<dbReference type="RefSeq" id="WP_073385076.1">
    <property type="nucleotide sequence ID" value="NZ_FQVU01000001.1"/>
</dbReference>
<dbReference type="PROSITE" id="PS00801">
    <property type="entry name" value="TRANSKETOLASE_1"/>
    <property type="match status" value="1"/>
</dbReference>
<gene>
    <name evidence="7" type="ORF">SAMN05443575_0317</name>
</gene>
<organism evidence="7 8">
    <name type="scientific">Jatrophihabitans endophyticus</name>
    <dbReference type="NCBI Taxonomy" id="1206085"/>
    <lineage>
        <taxon>Bacteria</taxon>
        <taxon>Bacillati</taxon>
        <taxon>Actinomycetota</taxon>
        <taxon>Actinomycetes</taxon>
        <taxon>Jatrophihabitantales</taxon>
        <taxon>Jatrophihabitantaceae</taxon>
        <taxon>Jatrophihabitans</taxon>
    </lineage>
</organism>
<dbReference type="CDD" id="cd02012">
    <property type="entry name" value="TPP_TK"/>
    <property type="match status" value="1"/>
</dbReference>
<evidence type="ECO:0000313" key="7">
    <source>
        <dbReference type="EMBL" id="SHF56932.1"/>
    </source>
</evidence>
<evidence type="ECO:0000313" key="8">
    <source>
        <dbReference type="Proteomes" id="UP000186132"/>
    </source>
</evidence>
<dbReference type="Proteomes" id="UP000186132">
    <property type="component" value="Unassembled WGS sequence"/>
</dbReference>
<dbReference type="PANTHER" id="PTHR47514:SF1">
    <property type="entry name" value="TRANSKETOLASE N-TERMINAL SECTION-RELATED"/>
    <property type="match status" value="1"/>
</dbReference>
<comment type="similarity">
    <text evidence="2">Belongs to the transketolase family.</text>
</comment>
<name>A0A1M5CRI5_9ACTN</name>
<dbReference type="SUPFAM" id="SSF52518">
    <property type="entry name" value="Thiamin diphosphate-binding fold (THDP-binding)"/>
    <property type="match status" value="1"/>
</dbReference>
<dbReference type="Pfam" id="PF00456">
    <property type="entry name" value="Transketolase_N"/>
    <property type="match status" value="1"/>
</dbReference>
<evidence type="ECO:0000259" key="6">
    <source>
        <dbReference type="Pfam" id="PF00456"/>
    </source>
</evidence>
<dbReference type="EMBL" id="FQVU01000001">
    <property type="protein sequence ID" value="SHF56932.1"/>
    <property type="molecule type" value="Genomic_DNA"/>
</dbReference>
<reference evidence="7 8" key="1">
    <citation type="submission" date="2016-11" db="EMBL/GenBank/DDBJ databases">
        <authorList>
            <person name="Jaros S."/>
            <person name="Januszkiewicz K."/>
            <person name="Wedrychowicz H."/>
        </authorList>
    </citation>
    <scope>NUCLEOTIDE SEQUENCE [LARGE SCALE GENOMIC DNA]</scope>
    <source>
        <strain evidence="7 8">DSM 45627</strain>
    </source>
</reference>
<keyword evidence="3" id="KW-0808">Transferase</keyword>
<dbReference type="InterPro" id="IPR029061">
    <property type="entry name" value="THDP-binding"/>
</dbReference>
<feature type="domain" description="Transketolase N-terminal" evidence="6">
    <location>
        <begin position="10"/>
        <end position="257"/>
    </location>
</feature>
<keyword evidence="5" id="KW-0786">Thiamine pyrophosphate</keyword>
<dbReference type="GO" id="GO:0000287">
    <property type="term" value="F:magnesium ion binding"/>
    <property type="evidence" value="ECO:0007669"/>
    <property type="project" value="UniProtKB-ARBA"/>
</dbReference>
<dbReference type="InterPro" id="IPR005474">
    <property type="entry name" value="Transketolase_N"/>
</dbReference>
<dbReference type="GO" id="GO:0016740">
    <property type="term" value="F:transferase activity"/>
    <property type="evidence" value="ECO:0007669"/>
    <property type="project" value="UniProtKB-KW"/>
</dbReference>
<sequence>MNAASVDTRELAERIRHHVVDMCGTGLGGHLGGGLSIADILAVLYGQVLAVRPDQPDWPERDRFILSKGHGALGLYAVLALRGFLPVEELGTLGRAGSRLGGHPTRRVPGVEFATGSLGHGIALGLGTALAARLAGGPSRTVVLVGDGELQEGSCWEAAAAAAAVGADTLTVVVDANGLQLGRAVPGPGRPGDLADRWHASGWDVQQVDGHDHDSLAAALTAPTTPQQPRAIVAATAKGYGLPFVAGQVKSHYAALSPRLLARAHGVLDREHDPLARRGTATP</sequence>
<keyword evidence="8" id="KW-1185">Reference proteome</keyword>
<proteinExistence type="inferred from homology"/>
<evidence type="ECO:0000256" key="3">
    <source>
        <dbReference type="ARBA" id="ARBA00022679"/>
    </source>
</evidence>
<dbReference type="PANTHER" id="PTHR47514">
    <property type="entry name" value="TRANSKETOLASE N-TERMINAL SECTION-RELATED"/>
    <property type="match status" value="1"/>
</dbReference>
<evidence type="ECO:0000256" key="5">
    <source>
        <dbReference type="ARBA" id="ARBA00023052"/>
    </source>
</evidence>
<accession>A0A1M5CRI5</accession>